<evidence type="ECO:0000313" key="3">
    <source>
        <dbReference type="Proteomes" id="UP000281813"/>
    </source>
</evidence>
<comment type="caution">
    <text evidence="2">The sequence shown here is derived from an EMBL/GenBank/DDBJ whole genome shotgun (WGS) entry which is preliminary data.</text>
</comment>
<evidence type="ECO:0000313" key="2">
    <source>
        <dbReference type="EMBL" id="RKQ13548.1"/>
    </source>
</evidence>
<feature type="transmembrane region" description="Helical" evidence="1">
    <location>
        <begin position="146"/>
        <end position="172"/>
    </location>
</feature>
<keyword evidence="1" id="KW-1133">Transmembrane helix</keyword>
<feature type="transmembrane region" description="Helical" evidence="1">
    <location>
        <begin position="27"/>
        <end position="51"/>
    </location>
</feature>
<accession>A0A494YU23</accession>
<organism evidence="2 3">
    <name type="scientific">Oceanobacillus bengalensis</name>
    <dbReference type="NCBI Taxonomy" id="1435466"/>
    <lineage>
        <taxon>Bacteria</taxon>
        <taxon>Bacillati</taxon>
        <taxon>Bacillota</taxon>
        <taxon>Bacilli</taxon>
        <taxon>Bacillales</taxon>
        <taxon>Bacillaceae</taxon>
        <taxon>Oceanobacillus</taxon>
    </lineage>
</organism>
<dbReference type="EMBL" id="RBZO01000029">
    <property type="protein sequence ID" value="RKQ13548.1"/>
    <property type="molecule type" value="Genomic_DNA"/>
</dbReference>
<evidence type="ECO:0000256" key="1">
    <source>
        <dbReference type="SAM" id="Phobius"/>
    </source>
</evidence>
<feature type="transmembrane region" description="Helical" evidence="1">
    <location>
        <begin position="178"/>
        <end position="199"/>
    </location>
</feature>
<dbReference type="Proteomes" id="UP000281813">
    <property type="component" value="Unassembled WGS sequence"/>
</dbReference>
<dbReference type="Pfam" id="PF04854">
    <property type="entry name" value="DUF624"/>
    <property type="match status" value="1"/>
</dbReference>
<proteinExistence type="predicted"/>
<dbReference type="OrthoDB" id="2182676at2"/>
<feature type="transmembrane region" description="Helical" evidence="1">
    <location>
        <begin position="76"/>
        <end position="95"/>
    </location>
</feature>
<keyword evidence="1" id="KW-0812">Transmembrane</keyword>
<feature type="transmembrane region" description="Helical" evidence="1">
    <location>
        <begin position="107"/>
        <end position="134"/>
    </location>
</feature>
<name>A0A494YU23_9BACI</name>
<protein>
    <submittedName>
        <fullName evidence="2">DUF624 domain-containing protein</fullName>
    </submittedName>
</protein>
<dbReference type="AlphaFoldDB" id="A0A494YU23"/>
<dbReference type="InterPro" id="IPR006938">
    <property type="entry name" value="DUF624"/>
</dbReference>
<keyword evidence="1" id="KW-0472">Membrane</keyword>
<gene>
    <name evidence="2" type="ORF">D8M05_15765</name>
</gene>
<reference evidence="2 3" key="1">
    <citation type="journal article" date="2015" name="Antonie Van Leeuwenhoek">
        <title>Oceanobacillus bengalensis sp. nov., a bacterium isolated from seawater of the Bay of Bengal.</title>
        <authorList>
            <person name="Yongchang O."/>
            <person name="Xiang W."/>
            <person name="Wang G."/>
        </authorList>
    </citation>
    <scope>NUCLEOTIDE SEQUENCE [LARGE SCALE GENOMIC DNA]</scope>
    <source>
        <strain evidence="2 3">MCCC 1K00260</strain>
    </source>
</reference>
<keyword evidence="3" id="KW-1185">Reference proteome</keyword>
<sequence length="206" mass="23949">MLEMDGLFVGVYRISEWVAKLLYVNMLWIFCTIIGLGILGIFPATGAMFAVTRRWVIGERDIPVFKTFWHYFKADFVKTNILGFTLAGLGIFLYIDLKFFQAIIHPIYSLISIIFLVLLFLYFVILLYIFPIYVHYELRVFQYIKYALIIAIGRPMQTLAMLLGVIITYLFFSYIPAFIPFFGGSLLSLALMWLSSISFQKVRLHN</sequence>